<dbReference type="SMART" id="SM00320">
    <property type="entry name" value="WD40"/>
    <property type="match status" value="8"/>
</dbReference>
<dbReference type="STRING" id="554055.A0A2P6V8S2"/>
<dbReference type="InterPro" id="IPR001680">
    <property type="entry name" value="WD40_rpt"/>
</dbReference>
<protein>
    <submittedName>
        <fullName evidence="3">WD40 repeat</fullName>
    </submittedName>
</protein>
<feature type="repeat" description="WD" evidence="1">
    <location>
        <begin position="179"/>
        <end position="211"/>
    </location>
</feature>
<dbReference type="PANTHER" id="PTHR45086">
    <property type="entry name" value="WD REPEAT-CONTAINING PROTEIN PCN"/>
    <property type="match status" value="1"/>
</dbReference>
<accession>A0A2P6V8S2</accession>
<dbReference type="SUPFAM" id="SSF50978">
    <property type="entry name" value="WD40 repeat-like"/>
    <property type="match status" value="1"/>
</dbReference>
<dbReference type="GO" id="GO:0035266">
    <property type="term" value="P:meristem growth"/>
    <property type="evidence" value="ECO:0007669"/>
    <property type="project" value="InterPro"/>
</dbReference>
<dbReference type="InterPro" id="IPR015943">
    <property type="entry name" value="WD40/YVTN_repeat-like_dom_sf"/>
</dbReference>
<reference evidence="3 4" key="1">
    <citation type="journal article" date="2018" name="Plant J.">
        <title>Genome sequences of Chlorella sorokiniana UTEX 1602 and Micractinium conductrix SAG 241.80: implications to maltose excretion by a green alga.</title>
        <authorList>
            <person name="Arriola M.B."/>
            <person name="Velmurugan N."/>
            <person name="Zhang Y."/>
            <person name="Plunkett M.H."/>
            <person name="Hondzo H."/>
            <person name="Barney B.M."/>
        </authorList>
    </citation>
    <scope>NUCLEOTIDE SEQUENCE [LARGE SCALE GENOMIC DNA]</scope>
    <source>
        <strain evidence="3 4">SAG 241.80</strain>
    </source>
</reference>
<feature type="region of interest" description="Disordered" evidence="2">
    <location>
        <begin position="358"/>
        <end position="390"/>
    </location>
</feature>
<dbReference type="Gene3D" id="2.130.10.10">
    <property type="entry name" value="YVTN repeat-like/Quinoprotein amine dehydrogenase"/>
    <property type="match status" value="4"/>
</dbReference>
<evidence type="ECO:0000256" key="1">
    <source>
        <dbReference type="PROSITE-ProRule" id="PRU00221"/>
    </source>
</evidence>
<dbReference type="Pfam" id="PF00400">
    <property type="entry name" value="WD40"/>
    <property type="match status" value="3"/>
</dbReference>
<dbReference type="GO" id="GO:0010073">
    <property type="term" value="P:meristem maintenance"/>
    <property type="evidence" value="ECO:0007669"/>
    <property type="project" value="InterPro"/>
</dbReference>
<dbReference type="OrthoDB" id="8883818at2759"/>
<keyword evidence="1" id="KW-0853">WD repeat</keyword>
<name>A0A2P6V8S2_9CHLO</name>
<dbReference type="InterPro" id="IPR011044">
    <property type="entry name" value="Quino_amine_DH_bsu"/>
</dbReference>
<feature type="region of interest" description="Disordered" evidence="2">
    <location>
        <begin position="712"/>
        <end position="738"/>
    </location>
</feature>
<sequence length="789" mass="82479">MPAAAQGEPGVVALHRARFVNWQPSAVVAAAASGDGSVVAAAREDGALELYETSTGHCFQRVPGQRDACLTCVALVDEEEGGAGGGKPGLTSRLFTGGLDGALVEWDVEQRRAGPAADSLGGAVWQLAPEPGACVKPGAAARIAAACDDGCARLFQAEAGVRGLAYARTLPRVEGRTLAVAWHPSGEVLATAGTDGCIHLWALDSGRELLRITSRDGGERGAEACIWSLLVLQDGTVVSGDSGGSVQFWDGRFGTLLARFTQHQADVLQLAASPDGNMVFAAGVDPQLALFHRIPEGGSTAGQPPWAYLSSKRTHSHDVRALCVAAGRHLPEGPCLFSGSNDTRLFMHSVEGFLKEHPVAVNPSPQPPLLQTASGQAAPARGGRSQQEQQPPWLLCAQRGEIDVWQLGQAGALGQVSQPEEGSLLTAAAAPQHLLRLVAQSGRHVVAACLSQDRRWLAYSDSQRVSCFALERQPADGAAPSEHVVPLSVPLPADLPPACHLAFRPGGTELVACSSDGTLRLLDVAACQVQQAAPTAAAKKRGAATGGAADVAPQVLRALHDLQYKSSMRRDRQRSSARRLMPLVELMALSADGSWLAAVVRQRVHVVSLATHKLAHSLPPLAEPQPAITGVAFTADSSTLVVAAASHQVAAYGVAGGQPTAWTQQHGGRLPPKLLRMPGIISSIASSPQAPGSLFLASSQACCHLDMAQPLEGSEGEAAGGGGRKRRRSAHKPVPASEPPGGNCRMIYCADPVLHAAYLGPDALLVVERPWEEVFKSIAAPMYRHRYGT</sequence>
<evidence type="ECO:0000313" key="3">
    <source>
        <dbReference type="EMBL" id="PSC70492.1"/>
    </source>
</evidence>
<dbReference type="Proteomes" id="UP000239649">
    <property type="component" value="Unassembled WGS sequence"/>
</dbReference>
<organism evidence="3 4">
    <name type="scientific">Micractinium conductrix</name>
    <dbReference type="NCBI Taxonomy" id="554055"/>
    <lineage>
        <taxon>Eukaryota</taxon>
        <taxon>Viridiplantae</taxon>
        <taxon>Chlorophyta</taxon>
        <taxon>core chlorophytes</taxon>
        <taxon>Trebouxiophyceae</taxon>
        <taxon>Chlorellales</taxon>
        <taxon>Chlorellaceae</taxon>
        <taxon>Chlorella clade</taxon>
        <taxon>Micractinium</taxon>
    </lineage>
</organism>
<dbReference type="EMBL" id="LHPF02000019">
    <property type="protein sequence ID" value="PSC70492.1"/>
    <property type="molecule type" value="Genomic_DNA"/>
</dbReference>
<dbReference type="PANTHER" id="PTHR45086:SF1">
    <property type="entry name" value="WD REPEAT-CONTAINING PROTEIN PCN"/>
    <property type="match status" value="1"/>
</dbReference>
<dbReference type="InterPro" id="IPR036322">
    <property type="entry name" value="WD40_repeat_dom_sf"/>
</dbReference>
<dbReference type="AlphaFoldDB" id="A0A2P6V8S2"/>
<comment type="caution">
    <text evidence="3">The sequence shown here is derived from an EMBL/GenBank/DDBJ whole genome shotgun (WGS) entry which is preliminary data.</text>
</comment>
<keyword evidence="4" id="KW-1185">Reference proteome</keyword>
<dbReference type="PROSITE" id="PS50082">
    <property type="entry name" value="WD_REPEATS_2"/>
    <property type="match status" value="1"/>
</dbReference>
<proteinExistence type="predicted"/>
<evidence type="ECO:0000313" key="4">
    <source>
        <dbReference type="Proteomes" id="UP000239649"/>
    </source>
</evidence>
<evidence type="ECO:0000256" key="2">
    <source>
        <dbReference type="SAM" id="MobiDB-lite"/>
    </source>
</evidence>
<gene>
    <name evidence="3" type="ORF">C2E20_6025</name>
</gene>
<dbReference type="InterPro" id="IPR044622">
    <property type="entry name" value="PCN"/>
</dbReference>
<dbReference type="SUPFAM" id="SSF50969">
    <property type="entry name" value="YVTN repeat-like/Quinoprotein amine dehydrogenase"/>
    <property type="match status" value="1"/>
</dbReference>